<dbReference type="PANTHER" id="PTHR34580:SF1">
    <property type="entry name" value="PROTEIN PAFC"/>
    <property type="match status" value="1"/>
</dbReference>
<name>A0A165T0S7_9HYPH</name>
<protein>
    <submittedName>
        <fullName evidence="3">HTH domain protein</fullName>
    </submittedName>
</protein>
<sequence>MTGKNPGTTRATALERLSRLEQIEALLKSGECPTTQDLANELGISQRTLFRDLDLLRKRGLPVEADKGRGGGVRLQARWGIGRLKLEYREAIDLLISLAIAEKMNSPLLLANLKPIRRKLIASFSPELRSRVDTLKSRLWIGETASITVYGSFEDIDSQAMSPINEAFLMSKCVEISYSDQHGKTSKRTIEPHYLFLSYPIWYVMAWDHLRNAVRTFRCDRIKHSRLTETGFTLKPKQPFIDAIDGIEPSTP</sequence>
<organism evidence="3 4">
    <name type="scientific">Pseudovibrio axinellae</name>
    <dbReference type="NCBI Taxonomy" id="989403"/>
    <lineage>
        <taxon>Bacteria</taxon>
        <taxon>Pseudomonadati</taxon>
        <taxon>Pseudomonadota</taxon>
        <taxon>Alphaproteobacteria</taxon>
        <taxon>Hyphomicrobiales</taxon>
        <taxon>Stappiaceae</taxon>
        <taxon>Pseudovibrio</taxon>
    </lineage>
</organism>
<evidence type="ECO:0000259" key="1">
    <source>
        <dbReference type="Pfam" id="PF08279"/>
    </source>
</evidence>
<feature type="domain" description="Helix-turn-helix type 11" evidence="1">
    <location>
        <begin position="19"/>
        <end position="70"/>
    </location>
</feature>
<comment type="caution">
    <text evidence="3">The sequence shown here is derived from an EMBL/GenBank/DDBJ whole genome shotgun (WGS) entry which is preliminary data.</text>
</comment>
<dbReference type="RefSeq" id="WP_068010858.1">
    <property type="nucleotide sequence ID" value="NZ_FOFM01000011.1"/>
</dbReference>
<evidence type="ECO:0000313" key="4">
    <source>
        <dbReference type="Proteomes" id="UP000076577"/>
    </source>
</evidence>
<dbReference type="SUPFAM" id="SSF46785">
    <property type="entry name" value="Winged helix' DNA-binding domain"/>
    <property type="match status" value="1"/>
</dbReference>
<proteinExistence type="predicted"/>
<dbReference type="PANTHER" id="PTHR34580">
    <property type="match status" value="1"/>
</dbReference>
<evidence type="ECO:0000313" key="3">
    <source>
        <dbReference type="EMBL" id="KZL05136.1"/>
    </source>
</evidence>
<feature type="domain" description="WYL" evidence="2">
    <location>
        <begin position="161"/>
        <end position="225"/>
    </location>
</feature>
<dbReference type="PROSITE" id="PS52050">
    <property type="entry name" value="WYL"/>
    <property type="match status" value="1"/>
</dbReference>
<dbReference type="AlphaFoldDB" id="A0A165T0S7"/>
<dbReference type="InterPro" id="IPR036390">
    <property type="entry name" value="WH_DNA-bd_sf"/>
</dbReference>
<dbReference type="STRING" id="989403.SAMN05421798_11153"/>
<reference evidence="3 4" key="1">
    <citation type="journal article" date="2016" name="Front. Microbiol.">
        <title>Comparative Genomic Analysis Reveals a Diverse Repertoire of Genes Involved in Prokaryote-Eukaryote Interactions within the Pseudovibrio Genus.</title>
        <authorList>
            <person name="Romano S."/>
            <person name="Fernandez-Guerra A."/>
            <person name="Reen F.J."/>
            <person name="Glockner F.O."/>
            <person name="Crowley S.P."/>
            <person name="O'Sullivan O."/>
            <person name="Cotter P.D."/>
            <person name="Adams C."/>
            <person name="Dobson A.D."/>
            <person name="O'Gara F."/>
        </authorList>
    </citation>
    <scope>NUCLEOTIDE SEQUENCE [LARGE SCALE GENOMIC DNA]</scope>
    <source>
        <strain evidence="3 4">Ad2</strain>
    </source>
</reference>
<dbReference type="Proteomes" id="UP000076577">
    <property type="component" value="Unassembled WGS sequence"/>
</dbReference>
<keyword evidence="4" id="KW-1185">Reference proteome</keyword>
<dbReference type="InterPro" id="IPR051534">
    <property type="entry name" value="CBASS_pafABC_assoc_protein"/>
</dbReference>
<dbReference type="Gene3D" id="1.10.10.10">
    <property type="entry name" value="Winged helix-like DNA-binding domain superfamily/Winged helix DNA-binding domain"/>
    <property type="match status" value="1"/>
</dbReference>
<dbReference type="InterPro" id="IPR013196">
    <property type="entry name" value="HTH_11"/>
</dbReference>
<dbReference type="OrthoDB" id="7173212at2"/>
<dbReference type="Pfam" id="PF08279">
    <property type="entry name" value="HTH_11"/>
    <property type="match status" value="1"/>
</dbReference>
<dbReference type="InterPro" id="IPR036388">
    <property type="entry name" value="WH-like_DNA-bd_sf"/>
</dbReference>
<dbReference type="PATRIC" id="fig|989403.3.peg.4921"/>
<dbReference type="InterPro" id="IPR026881">
    <property type="entry name" value="WYL_dom"/>
</dbReference>
<evidence type="ECO:0000259" key="2">
    <source>
        <dbReference type="Pfam" id="PF13280"/>
    </source>
</evidence>
<dbReference type="Pfam" id="PF13280">
    <property type="entry name" value="WYL"/>
    <property type="match status" value="1"/>
</dbReference>
<accession>A0A165T0S7</accession>
<dbReference type="EMBL" id="LMCB01000159">
    <property type="protein sequence ID" value="KZL05136.1"/>
    <property type="molecule type" value="Genomic_DNA"/>
</dbReference>
<gene>
    <name evidence="3" type="ORF">PsAD2_04491</name>
</gene>